<evidence type="ECO:0000313" key="2">
    <source>
        <dbReference type="EMBL" id="EDS45409.1"/>
    </source>
</evidence>
<reference evidence="2" key="1">
    <citation type="submission" date="2007-03" db="EMBL/GenBank/DDBJ databases">
        <title>Annotation of Culex pipiens quinquefasciatus.</title>
        <authorList>
            <consortium name="The Broad Institute Genome Sequencing Platform"/>
            <person name="Atkinson P.W."/>
            <person name="Hemingway J."/>
            <person name="Christensen B.M."/>
            <person name="Higgs S."/>
            <person name="Kodira C."/>
            <person name="Hannick L."/>
            <person name="Megy K."/>
            <person name="O'Leary S."/>
            <person name="Pearson M."/>
            <person name="Haas B.J."/>
            <person name="Mauceli E."/>
            <person name="Wortman J.R."/>
            <person name="Lee N.H."/>
            <person name="Guigo R."/>
            <person name="Stanke M."/>
            <person name="Alvarado L."/>
            <person name="Amedeo P."/>
            <person name="Antoine C.H."/>
            <person name="Arensburger P."/>
            <person name="Bidwell S.L."/>
            <person name="Crawford M."/>
            <person name="Camaro F."/>
            <person name="Devon K."/>
            <person name="Engels R."/>
            <person name="Hammond M."/>
            <person name="Howarth C."/>
            <person name="Koehrsen M."/>
            <person name="Lawson D."/>
            <person name="Montgomery P."/>
            <person name="Nene V."/>
            <person name="Nusbaum C."/>
            <person name="Puiu D."/>
            <person name="Romero-Severson J."/>
            <person name="Severson D.W."/>
            <person name="Shumway M."/>
            <person name="Sisk P."/>
            <person name="Stolte C."/>
            <person name="Zeng Q."/>
            <person name="Eisenstadt E."/>
            <person name="Fraser-Liggett C."/>
            <person name="Strausberg R."/>
            <person name="Galagan J."/>
            <person name="Birren B."/>
            <person name="Collins F.H."/>
        </authorList>
    </citation>
    <scope>NUCLEOTIDE SEQUENCE [LARGE SCALE GENOMIC DNA]</scope>
    <source>
        <strain evidence="2">JHB</strain>
    </source>
</reference>
<dbReference type="AlphaFoldDB" id="B0XDD1"/>
<dbReference type="Proteomes" id="UP000002320">
    <property type="component" value="Unassembled WGS sequence"/>
</dbReference>
<dbReference type="EnsemblMetazoa" id="CPIJ017399-RA">
    <property type="protein sequence ID" value="CPIJ017399-PA"/>
    <property type="gene ID" value="CPIJ017399"/>
</dbReference>
<feature type="region of interest" description="Disordered" evidence="1">
    <location>
        <begin position="166"/>
        <end position="196"/>
    </location>
</feature>
<evidence type="ECO:0000256" key="1">
    <source>
        <dbReference type="SAM" id="MobiDB-lite"/>
    </source>
</evidence>
<gene>
    <name evidence="3" type="primary">6051185</name>
    <name evidence="2" type="ORF">CpipJ_CPIJ017399</name>
</gene>
<dbReference type="VEuPathDB" id="VectorBase:CQUJHB008864"/>
<dbReference type="HOGENOM" id="CLU_706485_0_0_1"/>
<evidence type="ECO:0000313" key="3">
    <source>
        <dbReference type="EnsemblMetazoa" id="CPIJ017399-PA"/>
    </source>
</evidence>
<dbReference type="EMBL" id="DS232753">
    <property type="protein sequence ID" value="EDS45409.1"/>
    <property type="molecule type" value="Genomic_DNA"/>
</dbReference>
<proteinExistence type="predicted"/>
<dbReference type="KEGG" id="cqu:CpipJ_CPIJ017399"/>
<reference evidence="3" key="2">
    <citation type="submission" date="2020-05" db="UniProtKB">
        <authorList>
            <consortium name="EnsemblMetazoa"/>
        </authorList>
    </citation>
    <scope>IDENTIFICATION</scope>
    <source>
        <strain evidence="3">JHB</strain>
    </source>
</reference>
<dbReference type="eggNOG" id="KOG3656">
    <property type="taxonomic scope" value="Eukaryota"/>
</dbReference>
<evidence type="ECO:0000313" key="4">
    <source>
        <dbReference type="Proteomes" id="UP000002320"/>
    </source>
</evidence>
<accession>B0XDD1</accession>
<dbReference type="VEuPathDB" id="VectorBase:CPIJ017399"/>
<dbReference type="InParanoid" id="B0XDD1"/>
<feature type="compositionally biased region" description="Pro residues" evidence="1">
    <location>
        <begin position="170"/>
        <end position="179"/>
    </location>
</feature>
<organism>
    <name type="scientific">Culex quinquefasciatus</name>
    <name type="common">Southern house mosquito</name>
    <name type="synonym">Culex pungens</name>
    <dbReference type="NCBI Taxonomy" id="7176"/>
    <lineage>
        <taxon>Eukaryota</taxon>
        <taxon>Metazoa</taxon>
        <taxon>Ecdysozoa</taxon>
        <taxon>Arthropoda</taxon>
        <taxon>Hexapoda</taxon>
        <taxon>Insecta</taxon>
        <taxon>Pterygota</taxon>
        <taxon>Neoptera</taxon>
        <taxon>Endopterygota</taxon>
        <taxon>Diptera</taxon>
        <taxon>Nematocera</taxon>
        <taxon>Culicoidea</taxon>
        <taxon>Culicidae</taxon>
        <taxon>Culicinae</taxon>
        <taxon>Culicini</taxon>
        <taxon>Culex</taxon>
        <taxon>Culex</taxon>
    </lineage>
</organism>
<dbReference type="OrthoDB" id="6159456at2759"/>
<name>B0XDD1_CULQU</name>
<protein>
    <submittedName>
        <fullName evidence="2 3">Uncharacterized protein</fullName>
    </submittedName>
</protein>
<keyword evidence="4" id="KW-1185">Reference proteome</keyword>
<sequence length="391" mass="43375">MADEEVRVPGAGRGVAAVQPGAQRLPGSSVSLPVKEVLRGSENYNSWAFATKMVLIKERSWRTVRDPVDGEPELDAYTSEQALATICLSMDLDLRGMVLMIARYQRHRIASAILEVTLSAQLTITHQRNPFFIPSFTSAVQNPTALKIHTHHSPTFSTNEPKFVYLNPSSSPPPPPPPAAHALEHPAVPSASGSSKISCNIRSTVRHYSTKPKIKITKTFSEEKQPSPVHGIKHPLDDTAVKIPPKNTKSLFNLGQPYDNLMVDAKDPEPILQVEVICSAVVVVRSSGEHSKITLPILSFQHPAPLFSIKLRVAKQKTSNFFFVVDGSGGVFVGGLIFRQNVNLIGVLRRFCCPEASQCRRSKIKKRSLWYRMVCKFNNIHGLSRFRWITE</sequence>